<dbReference type="PROSITE" id="PS51379">
    <property type="entry name" value="4FE4S_FER_2"/>
    <property type="match status" value="2"/>
</dbReference>
<keyword evidence="3" id="KW-0560">Oxidoreductase</keyword>
<dbReference type="EMBL" id="JAFMPY010000026">
    <property type="protein sequence ID" value="MBO0905827.1"/>
    <property type="molecule type" value="Genomic_DNA"/>
</dbReference>
<keyword evidence="10" id="KW-1185">Reference proteome</keyword>
<evidence type="ECO:0000256" key="1">
    <source>
        <dbReference type="ARBA" id="ARBA00022485"/>
    </source>
</evidence>
<dbReference type="SUPFAM" id="SSF46548">
    <property type="entry name" value="alpha-helical ferredoxin"/>
    <property type="match status" value="1"/>
</dbReference>
<organism evidence="9 10">
    <name type="scientific">Jiella sonneratiae</name>
    <dbReference type="NCBI Taxonomy" id="2816856"/>
    <lineage>
        <taxon>Bacteria</taxon>
        <taxon>Pseudomonadati</taxon>
        <taxon>Pseudomonadota</taxon>
        <taxon>Alphaproteobacteria</taxon>
        <taxon>Hyphomicrobiales</taxon>
        <taxon>Aurantimonadaceae</taxon>
        <taxon>Jiella</taxon>
    </lineage>
</organism>
<feature type="transmembrane region" description="Helical" evidence="7">
    <location>
        <begin position="95"/>
        <end position="113"/>
    </location>
</feature>
<keyword evidence="5" id="KW-0411">Iron-sulfur</keyword>
<name>A0ABS3J9N3_9HYPH</name>
<feature type="domain" description="4Fe-4S ferredoxin-type" evidence="8">
    <location>
        <begin position="232"/>
        <end position="262"/>
    </location>
</feature>
<keyword evidence="2" id="KW-0479">Metal-binding</keyword>
<reference evidence="9 10" key="1">
    <citation type="submission" date="2021-03" db="EMBL/GenBank/DDBJ databases">
        <title>Whole genome sequence of Jiella sp. MQZ13P-4.</title>
        <authorList>
            <person name="Tuo L."/>
        </authorList>
    </citation>
    <scope>NUCLEOTIDE SEQUENCE [LARGE SCALE GENOMIC DNA]</scope>
    <source>
        <strain evidence="9 10">MQZ13P-4</strain>
    </source>
</reference>
<evidence type="ECO:0000256" key="7">
    <source>
        <dbReference type="SAM" id="Phobius"/>
    </source>
</evidence>
<dbReference type="InterPro" id="IPR004017">
    <property type="entry name" value="Cys_rich_dom"/>
</dbReference>
<dbReference type="Gene3D" id="1.10.1060.10">
    <property type="entry name" value="Alpha-helical ferredoxin"/>
    <property type="match status" value="1"/>
</dbReference>
<evidence type="ECO:0000256" key="2">
    <source>
        <dbReference type="ARBA" id="ARBA00022723"/>
    </source>
</evidence>
<keyword evidence="7" id="KW-1133">Transmembrane helix</keyword>
<dbReference type="Pfam" id="PF13187">
    <property type="entry name" value="Fer4_9"/>
    <property type="match status" value="1"/>
</dbReference>
<evidence type="ECO:0000256" key="5">
    <source>
        <dbReference type="ARBA" id="ARBA00023014"/>
    </source>
</evidence>
<dbReference type="InterPro" id="IPR051460">
    <property type="entry name" value="HdrC_iron-sulfur_subunit"/>
</dbReference>
<feature type="transmembrane region" description="Helical" evidence="7">
    <location>
        <begin position="69"/>
        <end position="89"/>
    </location>
</feature>
<evidence type="ECO:0000256" key="3">
    <source>
        <dbReference type="ARBA" id="ARBA00023002"/>
    </source>
</evidence>
<dbReference type="InterPro" id="IPR017896">
    <property type="entry name" value="4Fe4S_Fe-S-bd"/>
</dbReference>
<protein>
    <submittedName>
        <fullName evidence="9">(Fe-S)-binding protein</fullName>
    </submittedName>
</protein>
<dbReference type="RefSeq" id="WP_207352460.1">
    <property type="nucleotide sequence ID" value="NZ_JAFMPY010000026.1"/>
</dbReference>
<proteinExistence type="predicted"/>
<gene>
    <name evidence="9" type="ORF">J1C47_19455</name>
</gene>
<feature type="transmembrane region" description="Helical" evidence="7">
    <location>
        <begin position="134"/>
        <end position="154"/>
    </location>
</feature>
<evidence type="ECO:0000256" key="4">
    <source>
        <dbReference type="ARBA" id="ARBA00023004"/>
    </source>
</evidence>
<dbReference type="PROSITE" id="PS00198">
    <property type="entry name" value="4FE4S_FER_1"/>
    <property type="match status" value="2"/>
</dbReference>
<keyword evidence="7" id="KW-0812">Transmembrane</keyword>
<dbReference type="PANTHER" id="PTHR43255">
    <property type="entry name" value="IRON-SULFUR-BINDING OXIDOREDUCTASE FADF-RELATED-RELATED"/>
    <property type="match status" value="1"/>
</dbReference>
<evidence type="ECO:0000313" key="9">
    <source>
        <dbReference type="EMBL" id="MBO0905827.1"/>
    </source>
</evidence>
<accession>A0ABS3J9N3</accession>
<feature type="transmembrane region" description="Helical" evidence="7">
    <location>
        <begin position="6"/>
        <end position="23"/>
    </location>
</feature>
<evidence type="ECO:0000259" key="8">
    <source>
        <dbReference type="PROSITE" id="PS51379"/>
    </source>
</evidence>
<comment type="caution">
    <text evidence="9">The sequence shown here is derived from an EMBL/GenBank/DDBJ whole genome shotgun (WGS) entry which is preliminary data.</text>
</comment>
<evidence type="ECO:0000313" key="10">
    <source>
        <dbReference type="Proteomes" id="UP000664288"/>
    </source>
</evidence>
<dbReference type="InterPro" id="IPR017900">
    <property type="entry name" value="4Fe4S_Fe_S_CS"/>
</dbReference>
<keyword evidence="1" id="KW-0004">4Fe-4S</keyword>
<evidence type="ECO:0000256" key="6">
    <source>
        <dbReference type="SAM" id="MobiDB-lite"/>
    </source>
</evidence>
<dbReference type="Proteomes" id="UP000664288">
    <property type="component" value="Unassembled WGS sequence"/>
</dbReference>
<dbReference type="InterPro" id="IPR009051">
    <property type="entry name" value="Helical_ferredxn"/>
</dbReference>
<dbReference type="Pfam" id="PF02754">
    <property type="entry name" value="CCG"/>
    <property type="match status" value="2"/>
</dbReference>
<keyword evidence="7" id="KW-0472">Membrane</keyword>
<feature type="region of interest" description="Disordered" evidence="6">
    <location>
        <begin position="557"/>
        <end position="576"/>
    </location>
</feature>
<dbReference type="InterPro" id="IPR021872">
    <property type="entry name" value="Csal_0991-like_N"/>
</dbReference>
<dbReference type="Pfam" id="PF11982">
    <property type="entry name" value="DUF3483"/>
    <property type="match status" value="1"/>
</dbReference>
<feature type="domain" description="4Fe-4S ferredoxin-type" evidence="8">
    <location>
        <begin position="307"/>
        <end position="336"/>
    </location>
</feature>
<keyword evidence="4" id="KW-0408">Iron</keyword>
<sequence>MTAAAFLPWLTVAMVLVAAVQIGRRVILWRGGGPAAVDWRAGLTALPRRYLVDVHHVVDRDRSASRMHVPTAGGLVLACGLLVLGLVPAIAASRLYFALVALAFLTMAAGVFLEARRRYPRALPRLSLGRWQRLPVYLGVFALGGFATALLAALGNPLPALSFLTFFAAAAAGLALAGTAATGPMRHALAGAAHLVAHPRPARFEGGRSTDLAPLDLDAAKLGAETPADFGWNRLLGFDACVQCGRCEAACPAFAAGQPLSPKHLVADLAAAAGGGHARPYAGMPYPNQRPTGGAAGLHAAVISPEGLVHPDTLWSCTTCRACVEECPMMIEHVDAIVDLRRFQTLELGAVPSKAEEPLENLRGCDEPNGRRLSERTDFAAGLSLPRIAETGEADVVLWLGQAAFDLRGQRTLKALIRTLHAAGVDFAVLGEEERDCGDLARRLGDEATFQRLAAANIEALSRHRFRRILTADPHALHVIRNEYPALGGSYDVVHHTAFLAELVAAGRLAPAALAGRAVTYHDPCYLGRYNGEVEAPRALLDALGLERREMARSGKRSMCCGGGGGAPSADIPGDTRIPDIRMDQAKTTGARIVAVACPQCTAMLEGVTGERPEVRDVAELVWEALEAGGAAATARAKELEPA</sequence>
<dbReference type="PANTHER" id="PTHR43255:SF1">
    <property type="entry name" value="IRON-SULFUR-BINDING OXIDOREDUCTASE FADF-RELATED"/>
    <property type="match status" value="1"/>
</dbReference>